<dbReference type="InterPro" id="IPR027956">
    <property type="entry name" value="CIROZ"/>
</dbReference>
<comment type="subcellular location">
    <subcellularLocation>
        <location evidence="1">Secreted</location>
    </subcellularLocation>
</comment>
<feature type="domain" description="Zona pellucida sperm-binding protein 1/4 Ig-like" evidence="6">
    <location>
        <begin position="87"/>
        <end position="145"/>
    </location>
</feature>
<dbReference type="Pfam" id="PF22821">
    <property type="entry name" value="ZP1_ZP4_Ig-like"/>
    <property type="match status" value="1"/>
</dbReference>
<proteinExistence type="predicted"/>
<keyword evidence="3" id="KW-0732">Signal</keyword>
<gene>
    <name evidence="7" type="ORF">PFLUV_G00059970</name>
</gene>
<reference evidence="7 8" key="1">
    <citation type="submission" date="2019-06" db="EMBL/GenBank/DDBJ databases">
        <title>A chromosome-scale genome assembly of the European perch, Perca fluviatilis.</title>
        <authorList>
            <person name="Roques C."/>
            <person name="Zahm M."/>
            <person name="Cabau C."/>
            <person name="Klopp C."/>
            <person name="Bouchez O."/>
            <person name="Donnadieu C."/>
            <person name="Kuhl H."/>
            <person name="Gislard M."/>
            <person name="Guendouz S."/>
            <person name="Journot L."/>
            <person name="Haffray P."/>
            <person name="Bestin A."/>
            <person name="Morvezen R."/>
            <person name="Feron R."/>
            <person name="Wen M."/>
            <person name="Jouanno E."/>
            <person name="Herpin A."/>
            <person name="Schartl M."/>
            <person name="Postlethwait J."/>
            <person name="Schaerlinger B."/>
            <person name="Chardard D."/>
            <person name="Lecocq T."/>
            <person name="Poncet C."/>
            <person name="Jaffrelo L."/>
            <person name="Lampietro C."/>
            <person name="Guiguen Y."/>
        </authorList>
    </citation>
    <scope>NUCLEOTIDE SEQUENCE [LARGE SCALE GENOMIC DNA]</scope>
    <source>
        <tissue evidence="7">Blood</tissue>
    </source>
</reference>
<dbReference type="PANTHER" id="PTHR38653">
    <property type="entry name" value="GENE 572-RELATED"/>
    <property type="match status" value="1"/>
</dbReference>
<keyword evidence="8" id="KW-1185">Reference proteome</keyword>
<evidence type="ECO:0000256" key="1">
    <source>
        <dbReference type="ARBA" id="ARBA00004613"/>
    </source>
</evidence>
<dbReference type="Proteomes" id="UP000465112">
    <property type="component" value="Chromosome 5"/>
</dbReference>
<dbReference type="AlphaFoldDB" id="A0A6A5F6V9"/>
<name>A0A6A5F6V9_PERFL</name>
<dbReference type="PANTHER" id="PTHR38653:SF1">
    <property type="entry name" value="GENE 572-RELATED"/>
    <property type="match status" value="1"/>
</dbReference>
<evidence type="ECO:0000313" key="8">
    <source>
        <dbReference type="Proteomes" id="UP000465112"/>
    </source>
</evidence>
<keyword evidence="2" id="KW-0964">Secreted</keyword>
<dbReference type="OrthoDB" id="8946479at2759"/>
<feature type="compositionally biased region" description="Low complexity" evidence="4">
    <location>
        <begin position="365"/>
        <end position="377"/>
    </location>
</feature>
<evidence type="ECO:0000256" key="3">
    <source>
        <dbReference type="ARBA" id="ARBA00022729"/>
    </source>
</evidence>
<protein>
    <submittedName>
        <fullName evidence="7">Uncharacterized protein</fullName>
    </submittedName>
</protein>
<feature type="region of interest" description="Disordered" evidence="4">
    <location>
        <begin position="359"/>
        <end position="378"/>
    </location>
</feature>
<feature type="domain" description="CIROZ beta" evidence="5">
    <location>
        <begin position="258"/>
        <end position="355"/>
    </location>
</feature>
<dbReference type="EMBL" id="VHII01000005">
    <property type="protein sequence ID" value="KAF1390626.1"/>
    <property type="molecule type" value="Genomic_DNA"/>
</dbReference>
<evidence type="ECO:0000256" key="2">
    <source>
        <dbReference type="ARBA" id="ARBA00022525"/>
    </source>
</evidence>
<evidence type="ECO:0000313" key="7">
    <source>
        <dbReference type="EMBL" id="KAF1390626.1"/>
    </source>
</evidence>
<sequence>MDHIRFGILLRTIVLQCFIMRTVLSIQKREWIDTPTARLTEGDVACFSEYMEMWIHSARIEGLGLWLSGALQTQVNLASLDHLNLQLSDCGFALHKEADKNFIFRVSYTGCFVQQQHGYHILTLHLVKRINRFRGRPHSFIMKCPLFSVLPSREQIQCDPEYIQVTRQVPYDIWDNELQWSLSLSDHLIVALEDASLIQMNIDINGPDITVQGRRREVLSPVKVMENEAEFLALKLVSGQYAYSMEATCPKVTTSTPEETVLHIFKRRMGLTKRGSADYEALTVSNVSVNQTDNFTVHETSEFVTLTMPTTQILQTKTCTDSKQLLQPFCRVDVVLTFRETNHKMHWTMENTLPCTARPAESHITSSPGPNTTTSSTLNFKYDSLTTEQPLLDRLNERAPFEEMTTELSTTNSPHTQTEARSFNFHTDEMSESQSGNLSSGFDGDTITSNNATEISFFDFINVTIHTSAEPDFLESSATAEPSETSVLTMVPPEEEYQQFNTTSGNKEQQKQRRLKWIWED</sequence>
<dbReference type="Pfam" id="PF15094">
    <property type="entry name" value="DUF4556"/>
    <property type="match status" value="1"/>
</dbReference>
<dbReference type="InterPro" id="IPR054554">
    <property type="entry name" value="ZP1/4_Ig-like"/>
</dbReference>
<evidence type="ECO:0000259" key="6">
    <source>
        <dbReference type="Pfam" id="PF22821"/>
    </source>
</evidence>
<dbReference type="GO" id="GO:0005576">
    <property type="term" value="C:extracellular region"/>
    <property type="evidence" value="ECO:0007669"/>
    <property type="project" value="UniProtKB-SubCell"/>
</dbReference>
<organism evidence="7 8">
    <name type="scientific">Perca fluviatilis</name>
    <name type="common">European perch</name>
    <dbReference type="NCBI Taxonomy" id="8168"/>
    <lineage>
        <taxon>Eukaryota</taxon>
        <taxon>Metazoa</taxon>
        <taxon>Chordata</taxon>
        <taxon>Craniata</taxon>
        <taxon>Vertebrata</taxon>
        <taxon>Euteleostomi</taxon>
        <taxon>Actinopterygii</taxon>
        <taxon>Neopterygii</taxon>
        <taxon>Teleostei</taxon>
        <taxon>Neoteleostei</taxon>
        <taxon>Acanthomorphata</taxon>
        <taxon>Eupercaria</taxon>
        <taxon>Perciformes</taxon>
        <taxon>Percoidei</taxon>
        <taxon>Percidae</taxon>
        <taxon>Percinae</taxon>
        <taxon>Perca</taxon>
    </lineage>
</organism>
<dbReference type="InterPro" id="IPR049521">
    <property type="entry name" value="CIROZ_b"/>
</dbReference>
<evidence type="ECO:0000256" key="4">
    <source>
        <dbReference type="SAM" id="MobiDB-lite"/>
    </source>
</evidence>
<evidence type="ECO:0000259" key="5">
    <source>
        <dbReference type="Pfam" id="PF15094"/>
    </source>
</evidence>
<accession>A0A6A5F6V9</accession>
<comment type="caution">
    <text evidence="7">The sequence shown here is derived from an EMBL/GenBank/DDBJ whole genome shotgun (WGS) entry which is preliminary data.</text>
</comment>